<organism evidence="1 2">
    <name type="scientific">Candidatus Nitrospira nitrosa</name>
    <dbReference type="NCBI Taxonomy" id="1742972"/>
    <lineage>
        <taxon>Bacteria</taxon>
        <taxon>Pseudomonadati</taxon>
        <taxon>Nitrospirota</taxon>
        <taxon>Nitrospiria</taxon>
        <taxon>Nitrospirales</taxon>
        <taxon>Nitrospiraceae</taxon>
        <taxon>Nitrospira</taxon>
    </lineage>
</organism>
<accession>A0A0S4LIA5</accession>
<name>A0A0S4LIA5_9BACT</name>
<dbReference type="RefSeq" id="WP_090749819.1">
    <property type="nucleotide sequence ID" value="NZ_CZQA01000010.1"/>
</dbReference>
<dbReference type="AlphaFoldDB" id="A0A0S4LIA5"/>
<dbReference type="EMBL" id="CZQA01000010">
    <property type="protein sequence ID" value="CUS37335.1"/>
    <property type="molecule type" value="Genomic_DNA"/>
</dbReference>
<protein>
    <submittedName>
        <fullName evidence="1">Uncharacterized protein</fullName>
    </submittedName>
</protein>
<sequence>MGDAFRFSPIKAVSLHGITPLTLRGLIVVVGPNSSGKTTLLREIHSAVSGVEKKLLVAQELSYRGLPPVREFIEHFTSTNDIEEVVSSGNVYHYKKLGHQYGTHVGIGGGWDKNELEKLYEQHENFVQAPIREGTKSTAYLQQMGLLECSALFIENRLMITQGTGSFDTAQGVPSNTLQALRLNDEAQERLTKEVLKVFRRGAWLDISGGASLGIKISDDGYKRGLRKFGQCDKWEPGFTNATGRWRHKGARQ</sequence>
<dbReference type="STRING" id="1742972.COMA1_40003"/>
<dbReference type="Gene3D" id="3.40.50.300">
    <property type="entry name" value="P-loop containing nucleotide triphosphate hydrolases"/>
    <property type="match status" value="1"/>
</dbReference>
<dbReference type="OrthoDB" id="9792800at2"/>
<gene>
    <name evidence="1" type="ORF">COMA1_40003</name>
</gene>
<evidence type="ECO:0000313" key="2">
    <source>
        <dbReference type="Proteomes" id="UP000199032"/>
    </source>
</evidence>
<keyword evidence="2" id="KW-1185">Reference proteome</keyword>
<reference evidence="1 2" key="1">
    <citation type="submission" date="2015-10" db="EMBL/GenBank/DDBJ databases">
        <authorList>
            <person name="Gilbert D.G."/>
        </authorList>
    </citation>
    <scope>NUCLEOTIDE SEQUENCE [LARGE SCALE GENOMIC DNA]</scope>
    <source>
        <strain evidence="1">COMA1</strain>
    </source>
</reference>
<dbReference type="Proteomes" id="UP000199032">
    <property type="component" value="Unassembled WGS sequence"/>
</dbReference>
<evidence type="ECO:0000313" key="1">
    <source>
        <dbReference type="EMBL" id="CUS37335.1"/>
    </source>
</evidence>
<dbReference type="SUPFAM" id="SSF52540">
    <property type="entry name" value="P-loop containing nucleoside triphosphate hydrolases"/>
    <property type="match status" value="1"/>
</dbReference>
<dbReference type="InterPro" id="IPR027417">
    <property type="entry name" value="P-loop_NTPase"/>
</dbReference>
<proteinExistence type="predicted"/>